<evidence type="ECO:0000259" key="2">
    <source>
        <dbReference type="PROSITE" id="PS51384"/>
    </source>
</evidence>
<comment type="caution">
    <text evidence="3">The sequence shown here is derived from an EMBL/GenBank/DDBJ whole genome shotgun (WGS) entry which is preliminary data.</text>
</comment>
<dbReference type="Proteomes" id="UP001212602">
    <property type="component" value="Unassembled WGS sequence"/>
</dbReference>
<dbReference type="PANTHER" id="PTHR30157">
    <property type="entry name" value="FERRIC REDUCTASE, NADPH-DEPENDENT"/>
    <property type="match status" value="1"/>
</dbReference>
<dbReference type="FunFam" id="2.40.30.10:FF:000055">
    <property type="entry name" value="Siderophore-interacting family protein"/>
    <property type="match status" value="1"/>
</dbReference>
<dbReference type="RefSeq" id="WP_271428639.1">
    <property type="nucleotide sequence ID" value="NZ_JAQIPB010000006.1"/>
</dbReference>
<accession>A0AAE3SZR7</accession>
<dbReference type="GO" id="GO:0016491">
    <property type="term" value="F:oxidoreductase activity"/>
    <property type="evidence" value="ECO:0007669"/>
    <property type="project" value="InterPro"/>
</dbReference>
<sequence length="279" mass="29851">MNSSAAATASPDRRAQRVRHALRFRRLSVLRTEQPTPHLIRITLGGPELEGFLSPGFDDHMKLFFPDPQTGALTLPTAGPEGPIWPEGPRPVARDYTPHHHDPVAGTLQVDFALHEAGPATAWARAARPGDLLGVGGPRGSFLVPTDFDWHLLIGDDTALPAIARRLAELPAGARVRVLAEVDSAADQVPLPSAADVQVVWVHRDGAAAVAGQEPPLLAALRATPLPTGAFHAWIGCESAAAKALRAHLVNDCQANPQWIRASGYWRRGAAGTHDKHED</sequence>
<keyword evidence="4" id="KW-1185">Reference proteome</keyword>
<dbReference type="CDD" id="cd06193">
    <property type="entry name" value="siderophore_interacting"/>
    <property type="match status" value="1"/>
</dbReference>
<dbReference type="Gene3D" id="2.40.30.10">
    <property type="entry name" value="Translation factors"/>
    <property type="match status" value="1"/>
</dbReference>
<reference evidence="3" key="1">
    <citation type="submission" date="2023-01" db="EMBL/GenBank/DDBJ databases">
        <title>Xenophilus mangrovi sp. nov., isolated from soil of Mangrove nature reserve.</title>
        <authorList>
            <person name="Xu S."/>
            <person name="Liu Z."/>
            <person name="Xu Y."/>
        </authorList>
    </citation>
    <scope>NUCLEOTIDE SEQUENCE</scope>
    <source>
        <strain evidence="3">YW8</strain>
    </source>
</reference>
<gene>
    <name evidence="3" type="ORF">PGB34_13650</name>
</gene>
<evidence type="ECO:0000313" key="3">
    <source>
        <dbReference type="EMBL" id="MDA7417409.1"/>
    </source>
</evidence>
<dbReference type="Gene3D" id="3.40.50.80">
    <property type="entry name" value="Nucleotide-binding domain of ferredoxin-NADP reductase (FNR) module"/>
    <property type="match status" value="1"/>
</dbReference>
<dbReference type="Pfam" id="PF04954">
    <property type="entry name" value="SIP"/>
    <property type="match status" value="1"/>
</dbReference>
<dbReference type="InterPro" id="IPR017927">
    <property type="entry name" value="FAD-bd_FR_type"/>
</dbReference>
<dbReference type="PROSITE" id="PS51384">
    <property type="entry name" value="FAD_FR"/>
    <property type="match status" value="1"/>
</dbReference>
<feature type="domain" description="FAD-binding FR-type" evidence="2">
    <location>
        <begin position="22"/>
        <end position="145"/>
    </location>
</feature>
<dbReference type="SUPFAM" id="SSF63380">
    <property type="entry name" value="Riboflavin synthase domain-like"/>
    <property type="match status" value="1"/>
</dbReference>
<dbReference type="EMBL" id="JAQIPB010000006">
    <property type="protein sequence ID" value="MDA7417409.1"/>
    <property type="molecule type" value="Genomic_DNA"/>
</dbReference>
<dbReference type="InterPro" id="IPR039261">
    <property type="entry name" value="FNR_nucleotide-bd"/>
</dbReference>
<dbReference type="AlphaFoldDB" id="A0AAE3SZR7"/>
<comment type="similarity">
    <text evidence="1">Belongs to the SIP oxidoreductase family.</text>
</comment>
<dbReference type="InterPro" id="IPR007037">
    <property type="entry name" value="SIP_rossman_dom"/>
</dbReference>
<dbReference type="InterPro" id="IPR017938">
    <property type="entry name" value="Riboflavin_synthase-like_b-brl"/>
</dbReference>
<dbReference type="InterPro" id="IPR013113">
    <property type="entry name" value="SIP_FAD-bd"/>
</dbReference>
<organism evidence="3 4">
    <name type="scientific">Xenophilus arseniciresistens</name>
    <dbReference type="NCBI Taxonomy" id="1283306"/>
    <lineage>
        <taxon>Bacteria</taxon>
        <taxon>Pseudomonadati</taxon>
        <taxon>Pseudomonadota</taxon>
        <taxon>Betaproteobacteria</taxon>
        <taxon>Burkholderiales</taxon>
        <taxon>Comamonadaceae</taxon>
        <taxon>Xenophilus</taxon>
    </lineage>
</organism>
<proteinExistence type="inferred from homology"/>
<dbReference type="PANTHER" id="PTHR30157:SF0">
    <property type="entry name" value="NADPH-DEPENDENT FERRIC-CHELATE REDUCTASE"/>
    <property type="match status" value="1"/>
</dbReference>
<dbReference type="InterPro" id="IPR039374">
    <property type="entry name" value="SIP_fam"/>
</dbReference>
<name>A0AAE3SZR7_9BURK</name>
<protein>
    <submittedName>
        <fullName evidence="3">Siderophore-interacting protein</fullName>
    </submittedName>
</protein>
<evidence type="ECO:0000313" key="4">
    <source>
        <dbReference type="Proteomes" id="UP001212602"/>
    </source>
</evidence>
<dbReference type="Pfam" id="PF08021">
    <property type="entry name" value="FAD_binding_9"/>
    <property type="match status" value="1"/>
</dbReference>
<evidence type="ECO:0000256" key="1">
    <source>
        <dbReference type="ARBA" id="ARBA00035644"/>
    </source>
</evidence>